<dbReference type="Proteomes" id="UP000564885">
    <property type="component" value="Unassembled WGS sequence"/>
</dbReference>
<comment type="caution">
    <text evidence="7">The sequence shown here is derived from an EMBL/GenBank/DDBJ whole genome shotgun (WGS) entry which is preliminary data.</text>
</comment>
<dbReference type="PANTHER" id="PTHR33841">
    <property type="entry name" value="DNA METHYLTRANSFERASE YEEA-RELATED"/>
    <property type="match status" value="1"/>
</dbReference>
<dbReference type="GO" id="GO:0009007">
    <property type="term" value="F:site-specific DNA-methyltransferase (adenine-specific) activity"/>
    <property type="evidence" value="ECO:0007669"/>
    <property type="project" value="UniProtKB-EC"/>
</dbReference>
<gene>
    <name evidence="7" type="ORF">HJG44_17690</name>
</gene>
<dbReference type="GO" id="GO:0003677">
    <property type="term" value="F:DNA binding"/>
    <property type="evidence" value="ECO:0007669"/>
    <property type="project" value="InterPro"/>
</dbReference>
<evidence type="ECO:0000313" key="8">
    <source>
        <dbReference type="Proteomes" id="UP000564885"/>
    </source>
</evidence>
<evidence type="ECO:0000256" key="4">
    <source>
        <dbReference type="ARBA" id="ARBA00022691"/>
    </source>
</evidence>
<dbReference type="EMBL" id="JABEPP010000005">
    <property type="protein sequence ID" value="NNM74201.1"/>
    <property type="molecule type" value="Genomic_DNA"/>
</dbReference>
<dbReference type="SUPFAM" id="SSF53335">
    <property type="entry name" value="S-adenosyl-L-methionine-dependent methyltransferases"/>
    <property type="match status" value="1"/>
</dbReference>
<comment type="catalytic activity">
    <reaction evidence="5">
        <text>a 2'-deoxyadenosine in DNA + S-adenosyl-L-methionine = an N(6)-methyl-2'-deoxyadenosine in DNA + S-adenosyl-L-homocysteine + H(+)</text>
        <dbReference type="Rhea" id="RHEA:15197"/>
        <dbReference type="Rhea" id="RHEA-COMP:12418"/>
        <dbReference type="Rhea" id="RHEA-COMP:12419"/>
        <dbReference type="ChEBI" id="CHEBI:15378"/>
        <dbReference type="ChEBI" id="CHEBI:57856"/>
        <dbReference type="ChEBI" id="CHEBI:59789"/>
        <dbReference type="ChEBI" id="CHEBI:90615"/>
        <dbReference type="ChEBI" id="CHEBI:90616"/>
        <dbReference type="EC" id="2.1.1.72"/>
    </reaction>
</comment>
<evidence type="ECO:0000256" key="1">
    <source>
        <dbReference type="ARBA" id="ARBA00011900"/>
    </source>
</evidence>
<evidence type="ECO:0000259" key="6">
    <source>
        <dbReference type="Pfam" id="PF07669"/>
    </source>
</evidence>
<evidence type="ECO:0000256" key="2">
    <source>
        <dbReference type="ARBA" id="ARBA00022603"/>
    </source>
</evidence>
<dbReference type="InterPro" id="IPR050953">
    <property type="entry name" value="N4_N6_ade-DNA_methylase"/>
</dbReference>
<protein>
    <recommendedName>
        <fullName evidence="1">site-specific DNA-methyltransferase (adenine-specific)</fullName>
        <ecNumber evidence="1">2.1.1.72</ecNumber>
    </recommendedName>
</protein>
<evidence type="ECO:0000256" key="3">
    <source>
        <dbReference type="ARBA" id="ARBA00022679"/>
    </source>
</evidence>
<dbReference type="InterPro" id="IPR029063">
    <property type="entry name" value="SAM-dependent_MTases_sf"/>
</dbReference>
<dbReference type="EC" id="2.1.1.72" evidence="1"/>
<reference evidence="7 8" key="1">
    <citation type="submission" date="2020-04" db="EMBL/GenBank/DDBJ databases">
        <title>Enterovirga sp. isolate from soil.</title>
        <authorList>
            <person name="Chea S."/>
            <person name="Kim D.-U."/>
        </authorList>
    </citation>
    <scope>NUCLEOTIDE SEQUENCE [LARGE SCALE GENOMIC DNA]</scope>
    <source>
        <strain evidence="7 8">DB1703</strain>
    </source>
</reference>
<dbReference type="RefSeq" id="WP_171219662.1">
    <property type="nucleotide sequence ID" value="NZ_JABEPP010000005.1"/>
</dbReference>
<evidence type="ECO:0000256" key="5">
    <source>
        <dbReference type="ARBA" id="ARBA00047942"/>
    </source>
</evidence>
<dbReference type="InterPro" id="IPR011639">
    <property type="entry name" value="MethylTrfase_TaqI-like_dom"/>
</dbReference>
<dbReference type="AlphaFoldDB" id="A0A849IA68"/>
<keyword evidence="3" id="KW-0808">Transferase</keyword>
<sequence>MGKVVNSVKLHRRVEQVLSWLDYEGRPNWVRGDELNRARGCRHLLAQAVATMGVVGAFGLRRTTRQSGCPDFLPLVYVAQANTEDEVRTIHRRVWSQGVVPFLLVVTPNEIWLCDATTYASTGWTGSTWKATWPSELPSPGPIDNPAFLPFRHLRAGSIRASVQFAQSDLGSAGTRVDAHLLGGLRALGAALTGANDVCALPRRTANKLIASLLYFYCLLDRGIITPEWLAGRGHQGILTKDAWELQSLWDLLDDLDRVFNGRVFHLPITHRKRITKEQADLVRRVIKGGELLLDGVSQPNLFEVDLSVVRTETLSAVYEMFFESEGDGVKDEDGAFYTPPFLVDYVLSKVDDIKPVEPGLKVVDCSAGSGLFLVGAYRRMLETVLDEDDREHLPLERLRQILVDSIYGIERNEDAVQIAAFSLFLTMLEYGGDALVAEMALAGRDPNAQTIFPPLIGTSLLARDLFDTAPRPAGFPNSFDVLLGNPPWQKVGVIGKTAETWAEEHELHRKMDRDRAAELFFWTGYDTLLKEGGVFGMVLSAKSFLSPGANRFPKQFIKQVGVTGLVNLTHLRRKLFPGAEHPAIAVVGRRATPSADDAIWVHYPLLSALPLDRSGRPWCIVQDLMDIEVHPRRQMSDPEGLFRALMLRPVDRRVATYLDDRCRSGEILTLAALARELDFSIRRGGPPKQTGLQDDLHLGTQGEKHYVRRLGLPEKPRPGRLETELTKKRASVQPKSYSLTPEDLARANAPYDSLFRGDIVVVPRNLNRADFVPTPFAFNSSLIGIYFQREPNTALAPDRLRLLKALARYLNSNFVRYAAALYGRMWMVDRRRFEAADLERLPIPFTSLEDPRITEVLTASDAELEEILPEFMLLSPELGSVAREYVTTRLNFENGILPLTALRTPTTVEIDGYRETLSLELERALTSGWHVGVELASGAEGAGTVNVTFSRHLPQLHAVDNARSRDVQARSEALEGTSLVYDAAAQFAAVTKPLVAARWSREQAVTDSRHLLERVFSGPDA</sequence>
<proteinExistence type="predicted"/>
<keyword evidence="8" id="KW-1185">Reference proteome</keyword>
<keyword evidence="2 7" id="KW-0489">Methyltransferase</keyword>
<organism evidence="7 8">
    <name type="scientific">Enterovirga aerilata</name>
    <dbReference type="NCBI Taxonomy" id="2730920"/>
    <lineage>
        <taxon>Bacteria</taxon>
        <taxon>Pseudomonadati</taxon>
        <taxon>Pseudomonadota</taxon>
        <taxon>Alphaproteobacteria</taxon>
        <taxon>Hyphomicrobiales</taxon>
        <taxon>Methylobacteriaceae</taxon>
        <taxon>Enterovirga</taxon>
    </lineage>
</organism>
<feature type="domain" description="Type II methyltransferase M.TaqI-like" evidence="6">
    <location>
        <begin position="406"/>
        <end position="568"/>
    </location>
</feature>
<dbReference type="Gene3D" id="3.40.50.150">
    <property type="entry name" value="Vaccinia Virus protein VP39"/>
    <property type="match status" value="1"/>
</dbReference>
<dbReference type="PANTHER" id="PTHR33841:SF1">
    <property type="entry name" value="DNA METHYLTRANSFERASE A"/>
    <property type="match status" value="1"/>
</dbReference>
<accession>A0A849IA68</accession>
<keyword evidence="4" id="KW-0949">S-adenosyl-L-methionine</keyword>
<dbReference type="PRINTS" id="PR00507">
    <property type="entry name" value="N12N6MTFRASE"/>
</dbReference>
<evidence type="ECO:0000313" key="7">
    <source>
        <dbReference type="EMBL" id="NNM74201.1"/>
    </source>
</evidence>
<dbReference type="GO" id="GO:0032259">
    <property type="term" value="P:methylation"/>
    <property type="evidence" value="ECO:0007669"/>
    <property type="project" value="UniProtKB-KW"/>
</dbReference>
<dbReference type="Pfam" id="PF07669">
    <property type="entry name" value="Eco57I"/>
    <property type="match status" value="1"/>
</dbReference>
<name>A0A849IA68_9HYPH</name>
<dbReference type="GO" id="GO:0008170">
    <property type="term" value="F:N-methyltransferase activity"/>
    <property type="evidence" value="ECO:0007669"/>
    <property type="project" value="InterPro"/>
</dbReference>